<evidence type="ECO:0000256" key="6">
    <source>
        <dbReference type="ARBA" id="ARBA00022989"/>
    </source>
</evidence>
<evidence type="ECO:0000256" key="4">
    <source>
        <dbReference type="ARBA" id="ARBA00022475"/>
    </source>
</evidence>
<keyword evidence="10 17" id="KW-0869">Chloride channel</keyword>
<dbReference type="GO" id="GO:0005229">
    <property type="term" value="F:intracellularly calcium-gated chloride channel activity"/>
    <property type="evidence" value="ECO:0007669"/>
    <property type="project" value="TreeGrafter"/>
</dbReference>
<dbReference type="GO" id="GO:0098609">
    <property type="term" value="P:cell-cell adhesion"/>
    <property type="evidence" value="ECO:0007669"/>
    <property type="project" value="Ensembl"/>
</dbReference>
<dbReference type="InterPro" id="IPR006990">
    <property type="entry name" value="Tweety"/>
</dbReference>
<dbReference type="GO" id="GO:0000902">
    <property type="term" value="P:cell morphogenesis"/>
    <property type="evidence" value="ECO:0007669"/>
    <property type="project" value="Ensembl"/>
</dbReference>
<dbReference type="GO" id="GO:0072320">
    <property type="term" value="F:volume-sensitive chloride channel activity"/>
    <property type="evidence" value="ECO:0007669"/>
    <property type="project" value="Ensembl"/>
</dbReference>
<evidence type="ECO:0000256" key="3">
    <source>
        <dbReference type="ARBA" id="ARBA00022448"/>
    </source>
</evidence>
<dbReference type="GO" id="GO:0048863">
    <property type="term" value="P:stem cell differentiation"/>
    <property type="evidence" value="ECO:0007669"/>
    <property type="project" value="Ensembl"/>
</dbReference>
<keyword evidence="8 17" id="KW-0472">Membrane</keyword>
<evidence type="ECO:0000256" key="16">
    <source>
        <dbReference type="ARBA" id="ARBA00047042"/>
    </source>
</evidence>
<dbReference type="GO" id="GO:0072089">
    <property type="term" value="P:stem cell proliferation"/>
    <property type="evidence" value="ECO:0007669"/>
    <property type="project" value="Ensembl"/>
</dbReference>
<keyword evidence="5 17" id="KW-0812">Transmembrane</keyword>
<evidence type="ECO:0000256" key="10">
    <source>
        <dbReference type="ARBA" id="ARBA00023173"/>
    </source>
</evidence>
<comment type="catalytic activity">
    <reaction evidence="15">
        <text>L-glutamate(out) = L-glutamate(in)</text>
        <dbReference type="Rhea" id="RHEA:66336"/>
        <dbReference type="ChEBI" id="CHEBI:29985"/>
    </reaction>
    <physiologicalReaction direction="right-to-left" evidence="15">
        <dbReference type="Rhea" id="RHEA:66338"/>
    </physiologicalReaction>
</comment>
<evidence type="ECO:0000256" key="15">
    <source>
        <dbReference type="ARBA" id="ARBA00044642"/>
    </source>
</evidence>
<evidence type="ECO:0000256" key="9">
    <source>
        <dbReference type="ARBA" id="ARBA00023157"/>
    </source>
</evidence>
<dbReference type="GeneTree" id="ENSGT00950000183060"/>
<evidence type="ECO:0000256" key="7">
    <source>
        <dbReference type="ARBA" id="ARBA00023065"/>
    </source>
</evidence>
<dbReference type="GO" id="GO:0015813">
    <property type="term" value="P:L-glutamate transmembrane transport"/>
    <property type="evidence" value="ECO:0007669"/>
    <property type="project" value="Ensembl"/>
</dbReference>
<organism evidence="18 19">
    <name type="scientific">Sphenodon punctatus</name>
    <name type="common">Tuatara</name>
    <name type="synonym">Hatteria punctata</name>
    <dbReference type="NCBI Taxonomy" id="8508"/>
    <lineage>
        <taxon>Eukaryota</taxon>
        <taxon>Metazoa</taxon>
        <taxon>Chordata</taxon>
        <taxon>Craniata</taxon>
        <taxon>Vertebrata</taxon>
        <taxon>Euteleostomi</taxon>
        <taxon>Lepidosauria</taxon>
        <taxon>Sphenodontia</taxon>
        <taxon>Sphenodontidae</taxon>
        <taxon>Sphenodon</taxon>
    </lineage>
</organism>
<comment type="catalytic activity">
    <reaction evidence="14">
        <text>chloride(in) = chloride(out)</text>
        <dbReference type="Rhea" id="RHEA:29823"/>
        <dbReference type="ChEBI" id="CHEBI:17996"/>
    </reaction>
</comment>
<dbReference type="GO" id="GO:0031527">
    <property type="term" value="C:filopodium membrane"/>
    <property type="evidence" value="ECO:0007669"/>
    <property type="project" value="Ensembl"/>
</dbReference>
<dbReference type="GO" id="GO:0031589">
    <property type="term" value="P:cell-substrate adhesion"/>
    <property type="evidence" value="ECO:0007669"/>
    <property type="project" value="Ensembl"/>
</dbReference>
<reference evidence="18" key="2">
    <citation type="submission" date="2025-09" db="UniProtKB">
        <authorList>
            <consortium name="Ensembl"/>
        </authorList>
    </citation>
    <scope>IDENTIFICATION</scope>
</reference>
<evidence type="ECO:0000256" key="2">
    <source>
        <dbReference type="ARBA" id="ARBA00009849"/>
    </source>
</evidence>
<evidence type="ECO:0000256" key="8">
    <source>
        <dbReference type="ARBA" id="ARBA00023136"/>
    </source>
</evidence>
<keyword evidence="11" id="KW-0325">Glycoprotein</keyword>
<name>A0A8D0GD07_SPHPU</name>
<keyword evidence="3 17" id="KW-0813">Transport</keyword>
<keyword evidence="9" id="KW-1015">Disulfide bond</keyword>
<comment type="caution">
    <text evidence="17">Lacks conserved residue(s) required for the propagation of feature annotation.</text>
</comment>
<keyword evidence="19" id="KW-1185">Reference proteome</keyword>
<comment type="subcellular location">
    <subcellularLocation>
        <location evidence="1">Cell membrane</location>
        <topology evidence="1">Multi-pass membrane protein</topology>
    </subcellularLocation>
</comment>
<comment type="function">
    <text evidence="17">Probable chloride channel.</text>
</comment>
<dbReference type="GO" id="GO:0007219">
    <property type="term" value="P:Notch signaling pathway"/>
    <property type="evidence" value="ECO:0007669"/>
    <property type="project" value="Ensembl"/>
</dbReference>
<keyword evidence="6 17" id="KW-1133">Transmembrane helix</keyword>
<feature type="transmembrane region" description="Helical" evidence="17">
    <location>
        <begin position="129"/>
        <end position="150"/>
    </location>
</feature>
<evidence type="ECO:0000256" key="1">
    <source>
        <dbReference type="ARBA" id="ARBA00004651"/>
    </source>
</evidence>
<dbReference type="GO" id="GO:0022008">
    <property type="term" value="P:neurogenesis"/>
    <property type="evidence" value="ECO:0007669"/>
    <property type="project" value="Ensembl"/>
</dbReference>
<dbReference type="GO" id="GO:0005509">
    <property type="term" value="F:calcium ion binding"/>
    <property type="evidence" value="ECO:0007669"/>
    <property type="project" value="Ensembl"/>
</dbReference>
<evidence type="ECO:0000256" key="11">
    <source>
        <dbReference type="ARBA" id="ARBA00023180"/>
    </source>
</evidence>
<sequence length="289" mass="31740">WGWALRWRFSDRGRTAIAGIGIGFYGNSETNDGVYQVTYSLLNANHTLSAIDSLVSRTVELLGASVRGELTQLEETLAARTELVAVVRNTRRQAEAVAQTLGGIPFLGEAHGEPSRLAGQLSFLEDYRWLAYILLLLLDLIICLFTLLGLAKQIKWLVIVMTVMSFLVLVLSWGSMGMETAAAVALSDFCSDPDGYVLNTTEAKTGLSTEILQYYLTCSQDVLNPFQQVGTQRCSQGKNILSVQDTLNTTESNFHHLVALLNCRGLHKVAPLPPPLLLPLRPLLHHGCL</sequence>
<reference evidence="18" key="1">
    <citation type="submission" date="2025-08" db="UniProtKB">
        <authorList>
            <consortium name="Ensembl"/>
        </authorList>
    </citation>
    <scope>IDENTIFICATION</scope>
</reference>
<comment type="subunit">
    <text evidence="16">Homotetramer; disulfide-linked. Homodimer.</text>
</comment>
<dbReference type="Ensembl" id="ENSSPUT00000003805.1">
    <property type="protein sequence ID" value="ENSSPUP00000003582.1"/>
    <property type="gene ID" value="ENSSPUG00000002737.1"/>
</dbReference>
<feature type="transmembrane region" description="Helical" evidence="17">
    <location>
        <begin position="156"/>
        <end position="174"/>
    </location>
</feature>
<comment type="similarity">
    <text evidence="2 17">Belongs to the tweety family.</text>
</comment>
<dbReference type="OMA" id="NSSACYC"/>
<proteinExistence type="inferred from homology"/>
<dbReference type="GO" id="GO:0000278">
    <property type="term" value="P:mitotic cell cycle"/>
    <property type="evidence" value="ECO:0007669"/>
    <property type="project" value="Ensembl"/>
</dbReference>
<keyword evidence="12 17" id="KW-0868">Chloride</keyword>
<dbReference type="Proteomes" id="UP000694392">
    <property type="component" value="Unplaced"/>
</dbReference>
<dbReference type="GO" id="GO:0032433">
    <property type="term" value="C:filopodium tip"/>
    <property type="evidence" value="ECO:0007669"/>
    <property type="project" value="Ensembl"/>
</dbReference>
<dbReference type="GO" id="GO:0045202">
    <property type="term" value="C:synapse"/>
    <property type="evidence" value="ECO:0007669"/>
    <property type="project" value="Ensembl"/>
</dbReference>
<protein>
    <recommendedName>
        <fullName evidence="17">Protein tweety homolog</fullName>
    </recommendedName>
</protein>
<dbReference type="GO" id="GO:0034707">
    <property type="term" value="C:chloride channel complex"/>
    <property type="evidence" value="ECO:0007669"/>
    <property type="project" value="UniProtKB-UniRule"/>
</dbReference>
<keyword evidence="4" id="KW-1003">Cell membrane</keyword>
<evidence type="ECO:0000256" key="5">
    <source>
        <dbReference type="ARBA" id="ARBA00022692"/>
    </source>
</evidence>
<evidence type="ECO:0000256" key="17">
    <source>
        <dbReference type="RuleBase" id="RU361114"/>
    </source>
</evidence>
<gene>
    <name evidence="18" type="primary">TTYH1</name>
</gene>
<keyword evidence="7 17" id="KW-0406">Ion transport</keyword>
<keyword evidence="13 17" id="KW-0407">Ion channel</keyword>
<dbReference type="Pfam" id="PF04906">
    <property type="entry name" value="Tweety"/>
    <property type="match status" value="1"/>
</dbReference>
<dbReference type="PANTHER" id="PTHR12424:SF5">
    <property type="entry name" value="PROTEIN TWEETY HOMOLOG 1"/>
    <property type="match status" value="1"/>
</dbReference>
<dbReference type="PANTHER" id="PTHR12424">
    <property type="entry name" value="TWEETY-RELATED"/>
    <property type="match status" value="1"/>
</dbReference>
<evidence type="ECO:0000256" key="14">
    <source>
        <dbReference type="ARBA" id="ARBA00024167"/>
    </source>
</evidence>
<dbReference type="AlphaFoldDB" id="A0A8D0GD07"/>
<dbReference type="GO" id="GO:0030868">
    <property type="term" value="C:smooth endoplasmic reticulum membrane"/>
    <property type="evidence" value="ECO:0007669"/>
    <property type="project" value="Ensembl"/>
</dbReference>
<dbReference type="GO" id="GO:0046847">
    <property type="term" value="P:filopodium assembly"/>
    <property type="evidence" value="ECO:0007669"/>
    <property type="project" value="Ensembl"/>
</dbReference>
<dbReference type="GO" id="GO:0010467">
    <property type="term" value="P:gene expression"/>
    <property type="evidence" value="ECO:0007669"/>
    <property type="project" value="Ensembl"/>
</dbReference>
<evidence type="ECO:0000256" key="13">
    <source>
        <dbReference type="ARBA" id="ARBA00023303"/>
    </source>
</evidence>
<evidence type="ECO:0000313" key="18">
    <source>
        <dbReference type="Ensembl" id="ENSSPUP00000003582.1"/>
    </source>
</evidence>
<accession>A0A8D0GD07</accession>
<evidence type="ECO:0000256" key="12">
    <source>
        <dbReference type="ARBA" id="ARBA00023214"/>
    </source>
</evidence>
<evidence type="ECO:0000313" key="19">
    <source>
        <dbReference type="Proteomes" id="UP000694392"/>
    </source>
</evidence>